<gene>
    <name evidence="1" type="ORF">FSCOSCO3_A013742</name>
</gene>
<evidence type="ECO:0000313" key="2">
    <source>
        <dbReference type="Proteomes" id="UP001314229"/>
    </source>
</evidence>
<reference evidence="1 2" key="1">
    <citation type="submission" date="2024-01" db="EMBL/GenBank/DDBJ databases">
        <authorList>
            <person name="Alioto T."/>
            <person name="Alioto T."/>
            <person name="Gomez Garrido J."/>
        </authorList>
    </citation>
    <scope>NUCLEOTIDE SEQUENCE [LARGE SCALE GENOMIC DNA]</scope>
</reference>
<protein>
    <submittedName>
        <fullName evidence="1">Uncharacterized protein</fullName>
    </submittedName>
</protein>
<dbReference type="AlphaFoldDB" id="A0AAV1NGY2"/>
<accession>A0AAV1NGY2</accession>
<organism evidence="1 2">
    <name type="scientific">Scomber scombrus</name>
    <name type="common">Atlantic mackerel</name>
    <name type="synonym">Scomber vernalis</name>
    <dbReference type="NCBI Taxonomy" id="13677"/>
    <lineage>
        <taxon>Eukaryota</taxon>
        <taxon>Metazoa</taxon>
        <taxon>Chordata</taxon>
        <taxon>Craniata</taxon>
        <taxon>Vertebrata</taxon>
        <taxon>Euteleostomi</taxon>
        <taxon>Actinopterygii</taxon>
        <taxon>Neopterygii</taxon>
        <taxon>Teleostei</taxon>
        <taxon>Neoteleostei</taxon>
        <taxon>Acanthomorphata</taxon>
        <taxon>Pelagiaria</taxon>
        <taxon>Scombriformes</taxon>
        <taxon>Scombridae</taxon>
        <taxon>Scomber</taxon>
    </lineage>
</organism>
<dbReference type="EMBL" id="CAWUFR010000036">
    <property type="protein sequence ID" value="CAK6958811.1"/>
    <property type="molecule type" value="Genomic_DNA"/>
</dbReference>
<comment type="caution">
    <text evidence="1">The sequence shown here is derived from an EMBL/GenBank/DDBJ whole genome shotgun (WGS) entry which is preliminary data.</text>
</comment>
<name>A0AAV1NGY2_SCOSC</name>
<proteinExistence type="predicted"/>
<evidence type="ECO:0000313" key="1">
    <source>
        <dbReference type="EMBL" id="CAK6958811.1"/>
    </source>
</evidence>
<sequence length="81" mass="9063">MSRAGNDLEALQIHLCFCRSNLHPRRTAKSGSTLVSAVSNIYLSQQTGEKPGSWWRLQTGRRSYQLATRSLPAESCSVKRI</sequence>
<dbReference type="Proteomes" id="UP001314229">
    <property type="component" value="Unassembled WGS sequence"/>
</dbReference>
<keyword evidence="2" id="KW-1185">Reference proteome</keyword>